<feature type="compositionally biased region" description="Polar residues" evidence="14">
    <location>
        <begin position="1242"/>
        <end position="1255"/>
    </location>
</feature>
<feature type="region of interest" description="Disordered" evidence="14">
    <location>
        <begin position="804"/>
        <end position="836"/>
    </location>
</feature>
<dbReference type="SMART" id="SM00384">
    <property type="entry name" value="AT_hook"/>
    <property type="match status" value="3"/>
</dbReference>
<dbReference type="InterPro" id="IPR017956">
    <property type="entry name" value="AT_hook_DNA-bd_motif"/>
</dbReference>
<sequence length="2276" mass="257554">MEGNDGPTTELFSGWSSVVHQPEDEPEESDLPSTVDIGALSVGPLEPSQAHNQPSSNSDSEDSEADSSNSDGSDGSQESCSHSDSSDSESSSSSEDSSSRSQSPEFSVTSHQTNELRLTIATVRKGSNSPITSMKKGVICKEKGSKKSTSSSSSSDCSSDSDSDSDSKSESTESPGKVIHLATKGPKRPIPISKARVGIPFNRISKVPEKVKQHQLPLKMPLGASKIKMSSSSSSLSSKENGTRDKEFDGKLKPSENGTARDTVLTKSRVSLNANLNNSNTSKLSKDRTLPKLRSSSNPNVKGSNKEPCSVKLRNNSNVKDSYKTRTVNSSGGKDGNVSTDNNCSSSFITTNKGKDNLTRDKVKDGSVLKVQEVRIGTNDKNCKGSDRACKKRIRTKKKFKKMASMPLSRSSNYSSTDSDSSDELLPAPSILQEIRQEDLAAILPDQNECNDFNDFDQNIKDSPATGDLSGSDMELPQQAINSLIQRTTESSSDGEGHQLPNPQTLFANSLLQQFVPNTTILSPLPDQPLASVNDTLNSSKSSKANSSSADKNNSASQSNKTLNDNMYENSKTLNVPSVKRGRGRPRRISRGRKRQNEEELKRLDRASVQDFCAGPNVSPDSGIQNSPDHVSSPEPSLSPNLRLKQPETRSQNKTDKDKKYRNPSGERHSKRLLSQDRQTRHNSQEKNMEKPSRKNKTQDLSKRNTSQESRSSKNSQAKHSTRSQFDRLSKEKYSSGNSLHENPQRSKTFQDKRPSRNSSKDKLSSSSRNSSMEKVKETFTKLPITSNQLDRLIYANADRVLYPPRRKVGRPPLKKPGRPPKHKQENVENKNSLQKTILKSKVGKSKYKQPLNSKSGSTKTKVVTLKVPKILHSKHTHKHKKRKFKILKPLVSCDPKLNLEIEKLVVDFVKFCVITAKQPKENVPEQILKTLKKVTKKRRTTDHMEKKKKKQNACASDSQVPNSNEQRLPLKKRHYHLVSNSSENQKIESEESKDKVLEKIEKKEKTKEKVTPKNISTAKSHINNNEYEIKTERTDVNESNTHIEEAIEACINKFKNGKAPKQEDVTPENKTVTATTPKKRHRLENLNNDIEDDFSDCQSSSNIKNEVVCSSLEEKFDQLKSSITVESYINELKIKRSLLNNKSPDEDDKELEVGKVEEIKSDETVVTKMEKTVPISPESTKKKVRKRRAYNRTGFPTVKRKKKKVCIESAETSLEDAKDIEQTPECDRVPKKGEEVTKFLQRSSANNSMENLTNIDDVELPPEDIPSECESLPQDERIDNDLDNLSSRSESAMDNLLETKSKTDAGDNESLSLLETSIERLKSRLDQKKRKRNNESKSIVEAVNTYPKRRRREDSPASSIEPLENRIRDSPSASGDELPKKNKKLPRWRKKYLIAGLFSDYYKEDESKRQDKTRNLIYNPEEHPFGLMPAPYHCGKYLRCRKVDFQLPYDLWWQHTHSQLPGRDVVPSWNYRKIRTNVYNVKTNGGACEPQPCNCSPTSNCGDDCINRLVLAECPPSHRCFNQKIQKHDWAPGIEKFMTEDKGWGVRTKEPIKQGEFILEYVGEVVSDQEFKERMNSIYVNDTHHYCLHLDSGLVIDGHRMGGDGRFVNHSCEPNCEIQKWTVNGQFRMALFALKDIPPYEELTYDYNFSLFNPAEGQPCKCGSKQCRGVIGGKSQRVRQLPETTAPKNPGRVGRPRKTEAKKKPTTTKDITTTNCNITPQPQVVPQIQVKPMSHQQKCFIVEHHCFLLRNLTKVRKVRDRSQSLTSNSASRQQAGTPTNNSAFMNQMNALQNPRNIKTRKITQAEDDPELNKAIKLATILKNILLEITTLKDDNEENLSSHLQQLPSKRKAPEFYQKVSDAIDLATIEQNVATGVYKNPEAFDKDMNKLFAGFSKFYCRTSEIGIATAKLKKLYLETKQKSLAQIEDVLGQKPPAAFVKNKKKNEEEDIIRCICGIPRDEGLMIQCERCMVWQHIECVQADASVASYHCEICVPRIVDYEITMDDFTEHGHRYYMTLMRGELQLRQGDTVYVLRDIPISGTDKKHTYETIGNIDYSELDIFRIERLWKDKDTGQRFAYGHHYLRPHETFHEPTRKFFSNEVMRVPLYEAVPVELIMERCWVMDINTFCKGRPIGCQEEHVYICEYRVDKGAKMFSKVAKSKFPICTKSFAFEHFETRLKVTRTYCPHDVDKSLLKNCGVGRRRLDKEKEKNSPTNVPGPQVQLQAFIRRSPSEQKARLNKILLNLLSKVPSKQVMDVSYLLEGGRRRKKTDCKQ</sequence>
<feature type="region of interest" description="Disordered" evidence="14">
    <location>
        <begin position="1325"/>
        <end position="1383"/>
    </location>
</feature>
<keyword evidence="5" id="KW-0808">Transferase</keyword>
<feature type="domain" description="AWS" evidence="19">
    <location>
        <begin position="1489"/>
        <end position="1530"/>
    </location>
</feature>
<feature type="domain" description="Bromo" evidence="15">
    <location>
        <begin position="1836"/>
        <end position="1906"/>
    </location>
</feature>
<dbReference type="PROSITE" id="PS51215">
    <property type="entry name" value="AWS"/>
    <property type="match status" value="1"/>
</dbReference>
<dbReference type="Pfam" id="PF00439">
    <property type="entry name" value="Bromodomain"/>
    <property type="match status" value="1"/>
</dbReference>
<dbReference type="Pfam" id="PF20826">
    <property type="entry name" value="PHD_5"/>
    <property type="match status" value="1"/>
</dbReference>
<dbReference type="InterPro" id="IPR001025">
    <property type="entry name" value="BAH_dom"/>
</dbReference>
<dbReference type="InterPro" id="IPR001965">
    <property type="entry name" value="Znf_PHD"/>
</dbReference>
<dbReference type="SMART" id="SM00570">
    <property type="entry name" value="AWS"/>
    <property type="match status" value="1"/>
</dbReference>
<feature type="region of interest" description="Disordered" evidence="14">
    <location>
        <begin position="1242"/>
        <end position="1287"/>
    </location>
</feature>
<evidence type="ECO:0000256" key="4">
    <source>
        <dbReference type="ARBA" id="ARBA00022603"/>
    </source>
</evidence>
<feature type="region of interest" description="Disordered" evidence="14">
    <location>
        <begin position="1"/>
        <end position="360"/>
    </location>
</feature>
<keyword evidence="10" id="KW-0156">Chromatin regulator</keyword>
<dbReference type="FunFam" id="3.30.40.10:FF:000113">
    <property type="entry name" value="Histone-lysine N-methyltransferase"/>
    <property type="match status" value="1"/>
</dbReference>
<feature type="compositionally biased region" description="Basic and acidic residues" evidence="14">
    <location>
        <begin position="241"/>
        <end position="254"/>
    </location>
</feature>
<proteinExistence type="predicted"/>
<dbReference type="PANTHER" id="PTHR46147">
    <property type="entry name" value="HISTONE-LYSINE N-METHYLTRANSFERASE ASH1"/>
    <property type="match status" value="1"/>
</dbReference>
<dbReference type="InterPro" id="IPR003616">
    <property type="entry name" value="Post-SET_dom"/>
</dbReference>
<comment type="subcellular location">
    <subcellularLocation>
        <location evidence="2">Chromosome</location>
    </subcellularLocation>
    <subcellularLocation>
        <location evidence="1">Nucleus</location>
    </subcellularLocation>
</comment>
<feature type="region of interest" description="Disordered" evidence="14">
    <location>
        <begin position="1758"/>
        <end position="1782"/>
    </location>
</feature>
<dbReference type="GO" id="GO:0005694">
    <property type="term" value="C:chromosome"/>
    <property type="evidence" value="ECO:0007669"/>
    <property type="project" value="UniProtKB-SubCell"/>
</dbReference>
<evidence type="ECO:0000259" key="19">
    <source>
        <dbReference type="PROSITE" id="PS51215"/>
    </source>
</evidence>
<evidence type="ECO:0000256" key="11">
    <source>
        <dbReference type="ARBA" id="ARBA00023117"/>
    </source>
</evidence>
<dbReference type="CDD" id="cd04717">
    <property type="entry name" value="BAH_polybromo"/>
    <property type="match status" value="1"/>
</dbReference>
<feature type="region of interest" description="Disordered" evidence="14">
    <location>
        <begin position="532"/>
        <end position="775"/>
    </location>
</feature>
<protein>
    <recommendedName>
        <fullName evidence="22">Histone-lysine N-methyltransferase ash1</fullName>
    </recommendedName>
</protein>
<dbReference type="SMART" id="SM00439">
    <property type="entry name" value="BAH"/>
    <property type="match status" value="1"/>
</dbReference>
<dbReference type="PROSITE" id="PS50868">
    <property type="entry name" value="POST_SET"/>
    <property type="match status" value="1"/>
</dbReference>
<dbReference type="InterPro" id="IPR006560">
    <property type="entry name" value="AWS_dom"/>
</dbReference>
<evidence type="ECO:0000256" key="7">
    <source>
        <dbReference type="ARBA" id="ARBA00022723"/>
    </source>
</evidence>
<dbReference type="GO" id="GO:0032259">
    <property type="term" value="P:methylation"/>
    <property type="evidence" value="ECO:0007669"/>
    <property type="project" value="UniProtKB-KW"/>
</dbReference>
<feature type="compositionally biased region" description="Low complexity" evidence="14">
    <location>
        <begin position="225"/>
        <end position="239"/>
    </location>
</feature>
<dbReference type="SMART" id="SM00297">
    <property type="entry name" value="BROMO"/>
    <property type="match status" value="1"/>
</dbReference>
<organism evidence="20 21">
    <name type="scientific">Hypothenemus hampei</name>
    <name type="common">Coffee berry borer</name>
    <dbReference type="NCBI Taxonomy" id="57062"/>
    <lineage>
        <taxon>Eukaryota</taxon>
        <taxon>Metazoa</taxon>
        <taxon>Ecdysozoa</taxon>
        <taxon>Arthropoda</taxon>
        <taxon>Hexapoda</taxon>
        <taxon>Insecta</taxon>
        <taxon>Pterygota</taxon>
        <taxon>Neoptera</taxon>
        <taxon>Endopterygota</taxon>
        <taxon>Coleoptera</taxon>
        <taxon>Polyphaga</taxon>
        <taxon>Cucujiformia</taxon>
        <taxon>Curculionidae</taxon>
        <taxon>Scolytinae</taxon>
        <taxon>Hypothenemus</taxon>
    </lineage>
</organism>
<evidence type="ECO:0000256" key="6">
    <source>
        <dbReference type="ARBA" id="ARBA00022691"/>
    </source>
</evidence>
<evidence type="ECO:0000256" key="12">
    <source>
        <dbReference type="ARBA" id="ARBA00023242"/>
    </source>
</evidence>
<keyword evidence="9" id="KW-0862">Zinc</keyword>
<evidence type="ECO:0000256" key="8">
    <source>
        <dbReference type="ARBA" id="ARBA00022771"/>
    </source>
</evidence>
<feature type="compositionally biased region" description="Polar residues" evidence="14">
    <location>
        <begin position="294"/>
        <end position="303"/>
    </location>
</feature>
<name>A0ABD1EZK8_HYPHA</name>
<keyword evidence="3" id="KW-0158">Chromosome</keyword>
<feature type="compositionally biased region" description="Basic and acidic residues" evidence="14">
    <location>
        <begin position="743"/>
        <end position="764"/>
    </location>
</feature>
<feature type="compositionally biased region" description="Basic and acidic residues" evidence="14">
    <location>
        <begin position="595"/>
        <end position="608"/>
    </location>
</feature>
<dbReference type="SUPFAM" id="SSF82199">
    <property type="entry name" value="SET domain"/>
    <property type="match status" value="1"/>
</dbReference>
<feature type="compositionally biased region" description="Low complexity" evidence="14">
    <location>
        <begin position="409"/>
        <end position="419"/>
    </location>
</feature>
<feature type="region of interest" description="Disordered" evidence="14">
    <location>
        <begin position="935"/>
        <end position="971"/>
    </location>
</feature>
<dbReference type="Gene3D" id="2.30.30.490">
    <property type="match status" value="1"/>
</dbReference>
<dbReference type="InterPro" id="IPR043151">
    <property type="entry name" value="BAH_sf"/>
</dbReference>
<dbReference type="Proteomes" id="UP001566132">
    <property type="component" value="Unassembled WGS sequence"/>
</dbReference>
<dbReference type="InterPro" id="IPR043319">
    <property type="entry name" value="PHD_ASH1L"/>
</dbReference>
<dbReference type="GO" id="GO:0016279">
    <property type="term" value="F:protein-lysine N-methyltransferase activity"/>
    <property type="evidence" value="ECO:0007669"/>
    <property type="project" value="UniProtKB-ARBA"/>
</dbReference>
<feature type="compositionally biased region" description="Basic residues" evidence="14">
    <location>
        <begin position="580"/>
        <end position="594"/>
    </location>
</feature>
<evidence type="ECO:0000256" key="3">
    <source>
        <dbReference type="ARBA" id="ARBA00022454"/>
    </source>
</evidence>
<dbReference type="PROSITE" id="PS01359">
    <property type="entry name" value="ZF_PHD_1"/>
    <property type="match status" value="1"/>
</dbReference>
<evidence type="ECO:0000256" key="2">
    <source>
        <dbReference type="ARBA" id="ARBA00004286"/>
    </source>
</evidence>
<reference evidence="20 21" key="1">
    <citation type="submission" date="2024-05" db="EMBL/GenBank/DDBJ databases">
        <title>Genetic variation in Jamaican populations of the coffee berry borer (Hypothenemus hampei).</title>
        <authorList>
            <person name="Errbii M."/>
            <person name="Myrie A."/>
        </authorList>
    </citation>
    <scope>NUCLEOTIDE SEQUENCE [LARGE SCALE GENOMIC DNA]</scope>
    <source>
        <strain evidence="20">JA-Hopewell-2020-01-JO</strain>
        <tissue evidence="20">Whole body</tissue>
    </source>
</reference>
<feature type="domain" description="SET" evidence="16">
    <location>
        <begin position="1533"/>
        <end position="1649"/>
    </location>
</feature>
<dbReference type="SUPFAM" id="SSF57903">
    <property type="entry name" value="FYVE/PHD zinc finger"/>
    <property type="match status" value="1"/>
</dbReference>
<dbReference type="Gene3D" id="1.20.920.10">
    <property type="entry name" value="Bromodomain-like"/>
    <property type="match status" value="1"/>
</dbReference>
<keyword evidence="8" id="KW-0863">Zinc-finger</keyword>
<gene>
    <name evidence="20" type="ORF">ABEB36_005647</name>
</gene>
<evidence type="ECO:0000259" key="16">
    <source>
        <dbReference type="PROSITE" id="PS50280"/>
    </source>
</evidence>
<feature type="compositionally biased region" description="Low complexity" evidence="14">
    <location>
        <begin position="538"/>
        <end position="561"/>
    </location>
</feature>
<feature type="compositionally biased region" description="Polar residues" evidence="14">
    <location>
        <begin position="1764"/>
        <end position="1782"/>
    </location>
</feature>
<evidence type="ECO:0000256" key="5">
    <source>
        <dbReference type="ARBA" id="ARBA00022679"/>
    </source>
</evidence>
<evidence type="ECO:0000259" key="17">
    <source>
        <dbReference type="PROSITE" id="PS50868"/>
    </source>
</evidence>
<keyword evidence="6" id="KW-0949">S-adenosyl-L-methionine</keyword>
<dbReference type="PROSITE" id="PS50280">
    <property type="entry name" value="SET"/>
    <property type="match status" value="1"/>
</dbReference>
<dbReference type="InterPro" id="IPR011011">
    <property type="entry name" value="Znf_FYVE_PHD"/>
</dbReference>
<dbReference type="CDD" id="cd15548">
    <property type="entry name" value="PHD_ASH1L"/>
    <property type="match status" value="1"/>
</dbReference>
<dbReference type="InterPro" id="IPR001487">
    <property type="entry name" value="Bromodomain"/>
</dbReference>
<feature type="compositionally biased region" description="Polar residues" evidence="14">
    <location>
        <begin position="704"/>
        <end position="719"/>
    </location>
</feature>
<dbReference type="InterPro" id="IPR001214">
    <property type="entry name" value="SET_dom"/>
</dbReference>
<feature type="compositionally biased region" description="Polar residues" evidence="14">
    <location>
        <begin position="562"/>
        <end position="575"/>
    </location>
</feature>
<dbReference type="GO" id="GO:0005634">
    <property type="term" value="C:nucleus"/>
    <property type="evidence" value="ECO:0007669"/>
    <property type="project" value="UniProtKB-SubCell"/>
</dbReference>
<feature type="domain" description="Post-SET" evidence="17">
    <location>
        <begin position="1657"/>
        <end position="1673"/>
    </location>
</feature>
<feature type="compositionally biased region" description="Polar residues" evidence="14">
    <location>
        <begin position="313"/>
        <end position="352"/>
    </location>
</feature>
<evidence type="ECO:0008006" key="22">
    <source>
        <dbReference type="Google" id="ProtNLM"/>
    </source>
</evidence>
<dbReference type="Pfam" id="PF01426">
    <property type="entry name" value="BAH"/>
    <property type="match status" value="1"/>
</dbReference>
<dbReference type="SMART" id="SM00249">
    <property type="entry name" value="PHD"/>
    <property type="match status" value="1"/>
</dbReference>
<dbReference type="InterPro" id="IPR019786">
    <property type="entry name" value="Zinc_finger_PHD-type_CS"/>
</dbReference>
<keyword evidence="12" id="KW-0539">Nucleus</keyword>
<dbReference type="PROSITE" id="PS51038">
    <property type="entry name" value="BAH"/>
    <property type="match status" value="1"/>
</dbReference>
<dbReference type="SUPFAM" id="SSF47370">
    <property type="entry name" value="Bromodomain"/>
    <property type="match status" value="1"/>
</dbReference>
<evidence type="ECO:0000256" key="10">
    <source>
        <dbReference type="ARBA" id="ARBA00022853"/>
    </source>
</evidence>
<dbReference type="PROSITE" id="PS50014">
    <property type="entry name" value="BROMODOMAIN_2"/>
    <property type="match status" value="1"/>
</dbReference>
<evidence type="ECO:0000259" key="18">
    <source>
        <dbReference type="PROSITE" id="PS51038"/>
    </source>
</evidence>
<feature type="domain" description="BAH" evidence="18">
    <location>
        <begin position="2024"/>
        <end position="2160"/>
    </location>
</feature>
<feature type="compositionally biased region" description="Polar residues" evidence="14">
    <location>
        <begin position="1"/>
        <end position="19"/>
    </location>
</feature>
<dbReference type="Pfam" id="PF17907">
    <property type="entry name" value="AWS"/>
    <property type="match status" value="1"/>
</dbReference>
<evidence type="ECO:0000313" key="21">
    <source>
        <dbReference type="Proteomes" id="UP001566132"/>
    </source>
</evidence>
<dbReference type="InterPro" id="IPR046341">
    <property type="entry name" value="SET_dom_sf"/>
</dbReference>
<comment type="caution">
    <text evidence="20">The sequence shown here is derived from an EMBL/GenBank/DDBJ whole genome shotgun (WGS) entry which is preliminary data.</text>
</comment>
<feature type="compositionally biased region" description="Acidic residues" evidence="14">
    <location>
        <begin position="1257"/>
        <end position="1268"/>
    </location>
</feature>
<feature type="region of interest" description="Disordered" evidence="14">
    <location>
        <begin position="452"/>
        <end position="474"/>
    </location>
</feature>
<feature type="compositionally biased region" description="Polar residues" evidence="14">
    <location>
        <begin position="954"/>
        <end position="967"/>
    </location>
</feature>
<feature type="compositionally biased region" description="Low complexity" evidence="14">
    <location>
        <begin position="147"/>
        <end position="158"/>
    </location>
</feature>
<evidence type="ECO:0000256" key="14">
    <source>
        <dbReference type="SAM" id="MobiDB-lite"/>
    </source>
</evidence>
<keyword evidence="21" id="KW-1185">Reference proteome</keyword>
<feature type="compositionally biased region" description="Polar residues" evidence="14">
    <location>
        <begin position="619"/>
        <end position="640"/>
    </location>
</feature>
<dbReference type="Gene3D" id="3.30.40.10">
    <property type="entry name" value="Zinc/RING finger domain, C3HC4 (zinc finger)"/>
    <property type="match status" value="1"/>
</dbReference>
<dbReference type="InterPro" id="IPR013083">
    <property type="entry name" value="Znf_RING/FYVE/PHD"/>
</dbReference>
<accession>A0ABD1EZK8</accession>
<dbReference type="PANTHER" id="PTHR46147:SF3">
    <property type="entry name" value="HISTONE-LYSINE N-METHYLTRANSFERASE ASH1"/>
    <property type="match status" value="1"/>
</dbReference>
<dbReference type="SMART" id="SM00317">
    <property type="entry name" value="SET"/>
    <property type="match status" value="1"/>
</dbReference>
<feature type="region of interest" description="Disordered" evidence="14">
    <location>
        <begin position="1678"/>
        <end position="1716"/>
    </location>
</feature>
<dbReference type="Pfam" id="PF00856">
    <property type="entry name" value="SET"/>
    <property type="match status" value="1"/>
</dbReference>
<dbReference type="EMBL" id="JBDJPC010000004">
    <property type="protein sequence ID" value="KAL1506251.1"/>
    <property type="molecule type" value="Genomic_DNA"/>
</dbReference>
<feature type="compositionally biased region" description="Basic and acidic residues" evidence="14">
    <location>
        <begin position="725"/>
        <end position="734"/>
    </location>
</feature>
<feature type="compositionally biased region" description="Basic residues" evidence="14">
    <location>
        <begin position="935"/>
        <end position="952"/>
    </location>
</feature>
<keyword evidence="4" id="KW-0489">Methyltransferase</keyword>
<feature type="region of interest" description="Disordered" evidence="14">
    <location>
        <begin position="398"/>
        <end position="425"/>
    </location>
</feature>
<evidence type="ECO:0000256" key="13">
    <source>
        <dbReference type="PROSITE-ProRule" id="PRU00035"/>
    </source>
</evidence>
<keyword evidence="7" id="KW-0479">Metal-binding</keyword>
<evidence type="ECO:0000256" key="1">
    <source>
        <dbReference type="ARBA" id="ARBA00004123"/>
    </source>
</evidence>
<evidence type="ECO:0000256" key="9">
    <source>
        <dbReference type="ARBA" id="ARBA00022833"/>
    </source>
</evidence>
<feature type="compositionally biased region" description="Low complexity" evidence="14">
    <location>
        <begin position="268"/>
        <end position="283"/>
    </location>
</feature>
<feature type="compositionally biased region" description="Basic and acidic residues" evidence="14">
    <location>
        <begin position="645"/>
        <end position="703"/>
    </location>
</feature>
<dbReference type="GO" id="GO:0140938">
    <property type="term" value="F:histone H3 methyltransferase activity"/>
    <property type="evidence" value="ECO:0007669"/>
    <property type="project" value="UniProtKB-ARBA"/>
</dbReference>
<evidence type="ECO:0000313" key="20">
    <source>
        <dbReference type="EMBL" id="KAL1506251.1"/>
    </source>
</evidence>
<feature type="compositionally biased region" description="Basic residues" evidence="14">
    <location>
        <begin position="805"/>
        <end position="822"/>
    </location>
</feature>
<feature type="compositionally biased region" description="Low complexity" evidence="14">
    <location>
        <begin position="66"/>
        <end position="107"/>
    </location>
</feature>
<dbReference type="Gene3D" id="2.170.270.10">
    <property type="entry name" value="SET domain"/>
    <property type="match status" value="1"/>
</dbReference>
<dbReference type="GO" id="GO:0008270">
    <property type="term" value="F:zinc ion binding"/>
    <property type="evidence" value="ECO:0007669"/>
    <property type="project" value="UniProtKB-KW"/>
</dbReference>
<keyword evidence="11 13" id="KW-0103">Bromodomain</keyword>
<evidence type="ECO:0000259" key="15">
    <source>
        <dbReference type="PROSITE" id="PS50014"/>
    </source>
</evidence>
<dbReference type="InterPro" id="IPR036427">
    <property type="entry name" value="Bromodomain-like_sf"/>
</dbReference>
<dbReference type="SMART" id="SM00508">
    <property type="entry name" value="PostSET"/>
    <property type="match status" value="1"/>
</dbReference>
<dbReference type="CDD" id="cd19174">
    <property type="entry name" value="SET_ASH1L"/>
    <property type="match status" value="1"/>
</dbReference>